<dbReference type="InterPro" id="IPR016193">
    <property type="entry name" value="Cytidine_deaminase-like"/>
</dbReference>
<comment type="caution">
    <text evidence="1">The sequence shown here is derived from an EMBL/GenBank/DDBJ whole genome shotgun (WGS) entry which is preliminary data.</text>
</comment>
<name>A0A084IQY3_SALHC</name>
<dbReference type="NCBIfam" id="NF006155">
    <property type="entry name" value="PRK08298.1"/>
    <property type="match status" value="1"/>
</dbReference>
<dbReference type="STRING" id="1304275.C41B8_00170"/>
<accession>A0A084IQY3</accession>
<proteinExistence type="predicted"/>
<dbReference type="AlphaFoldDB" id="A0A084IQY3"/>
<dbReference type="GO" id="GO:0004126">
    <property type="term" value="F:cytidine deaminase activity"/>
    <property type="evidence" value="ECO:0007669"/>
    <property type="project" value="UniProtKB-EC"/>
</dbReference>
<organism evidence="1 2">
    <name type="scientific">Salinisphaera hydrothermalis (strain C41B8)</name>
    <dbReference type="NCBI Taxonomy" id="1304275"/>
    <lineage>
        <taxon>Bacteria</taxon>
        <taxon>Pseudomonadati</taxon>
        <taxon>Pseudomonadota</taxon>
        <taxon>Gammaproteobacteria</taxon>
        <taxon>Salinisphaerales</taxon>
        <taxon>Salinisphaeraceae</taxon>
        <taxon>Salinisphaera</taxon>
    </lineage>
</organism>
<dbReference type="SUPFAM" id="SSF53927">
    <property type="entry name" value="Cytidine deaminase-like"/>
    <property type="match status" value="1"/>
</dbReference>
<evidence type="ECO:0000313" key="2">
    <source>
        <dbReference type="Proteomes" id="UP000028302"/>
    </source>
</evidence>
<dbReference type="eggNOG" id="COG0295">
    <property type="taxonomic scope" value="Bacteria"/>
</dbReference>
<keyword evidence="2" id="KW-1185">Reference proteome</keyword>
<dbReference type="Gene3D" id="3.40.140.10">
    <property type="entry name" value="Cytidine Deaminase, domain 2"/>
    <property type="match status" value="1"/>
</dbReference>
<gene>
    <name evidence="1" type="ORF">C41B8_00170</name>
</gene>
<dbReference type="EC" id="3.5.4.5" evidence="1"/>
<keyword evidence="1" id="KW-0378">Hydrolase</keyword>
<dbReference type="EMBL" id="APNK01000001">
    <property type="protein sequence ID" value="KEZ79117.1"/>
    <property type="molecule type" value="Genomic_DNA"/>
</dbReference>
<sequence>MDQALVDAAKAQAIASFPSGEGGAAAVYLSDGTILTSVGFESPNEAANLCYETGAYCEAFRLGKSVTASVCVIRCGSEEPFAIVPPCGICLERLAIWRESVEVAVPDREDSKKWQSLPFREIQPFYWAESPAFAGDT</sequence>
<protein>
    <submittedName>
        <fullName evidence="1">Cytidine deaminase</fullName>
        <ecNumber evidence="1">3.5.4.5</ecNumber>
    </submittedName>
</protein>
<dbReference type="Proteomes" id="UP000028302">
    <property type="component" value="Unassembled WGS sequence"/>
</dbReference>
<evidence type="ECO:0000313" key="1">
    <source>
        <dbReference type="EMBL" id="KEZ79117.1"/>
    </source>
</evidence>
<reference evidence="1 2" key="1">
    <citation type="submission" date="2013-03" db="EMBL/GenBank/DDBJ databases">
        <title>Salinisphaera hydrothermalis C41B8 Genome Sequencing.</title>
        <authorList>
            <person name="Li C."/>
            <person name="Lai Q."/>
            <person name="Shao Z."/>
        </authorList>
    </citation>
    <scope>NUCLEOTIDE SEQUENCE [LARGE SCALE GENOMIC DNA]</scope>
    <source>
        <strain evidence="1 2">C41B8</strain>
    </source>
</reference>